<protein>
    <submittedName>
        <fullName evidence="3">SDR family oxidoreductase</fullName>
    </submittedName>
</protein>
<dbReference type="EMBL" id="QZVS01000097">
    <property type="protein sequence ID" value="RJT84603.1"/>
    <property type="molecule type" value="Genomic_DNA"/>
</dbReference>
<comment type="similarity">
    <text evidence="1">Belongs to the short-chain dehydrogenases/reductases (SDR) family.</text>
</comment>
<dbReference type="GO" id="GO:0016614">
    <property type="term" value="F:oxidoreductase activity, acting on CH-OH group of donors"/>
    <property type="evidence" value="ECO:0007669"/>
    <property type="project" value="UniProtKB-ARBA"/>
</dbReference>
<dbReference type="PANTHER" id="PTHR48107:SF7">
    <property type="entry name" value="RE15974P"/>
    <property type="match status" value="1"/>
</dbReference>
<dbReference type="RefSeq" id="WP_119976597.1">
    <property type="nucleotide sequence ID" value="NZ_JBHSQA010000002.1"/>
</dbReference>
<dbReference type="Gene3D" id="3.40.50.720">
    <property type="entry name" value="NAD(P)-binding Rossmann-like Domain"/>
    <property type="match status" value="1"/>
</dbReference>
<evidence type="ECO:0000313" key="3">
    <source>
        <dbReference type="EMBL" id="RJT84603.1"/>
    </source>
</evidence>
<dbReference type="Pfam" id="PF13561">
    <property type="entry name" value="adh_short_C2"/>
    <property type="match status" value="2"/>
</dbReference>
<proteinExistence type="inferred from homology"/>
<keyword evidence="4" id="KW-1185">Reference proteome</keyword>
<name>A0A3A5M9U4_9MICO</name>
<dbReference type="SUPFAM" id="SSF51735">
    <property type="entry name" value="NAD(P)-binding Rossmann-fold domains"/>
    <property type="match status" value="1"/>
</dbReference>
<dbReference type="PRINTS" id="PR00081">
    <property type="entry name" value="GDHRDH"/>
</dbReference>
<dbReference type="CDD" id="cd05233">
    <property type="entry name" value="SDR_c"/>
    <property type="match status" value="1"/>
</dbReference>
<organism evidence="3 4">
    <name type="scientific">Cryobacterium melibiosiphilum</name>
    <dbReference type="NCBI Taxonomy" id="995039"/>
    <lineage>
        <taxon>Bacteria</taxon>
        <taxon>Bacillati</taxon>
        <taxon>Actinomycetota</taxon>
        <taxon>Actinomycetes</taxon>
        <taxon>Micrococcales</taxon>
        <taxon>Microbacteriaceae</taxon>
        <taxon>Cryobacterium</taxon>
    </lineage>
</organism>
<sequence>MTTTPHPELPLLGKTALVTGVSRRAGIGFAVAVRLAELGADVFIHHFAPHDVEQPWGGDDLAEVRAGIRRALHEGARLGDISLDLAADDAAETLIAAAAGLTGRIDILVCNHARSGGDGSILDMTAEVLDGHWHVNARSTLLLTRAFALQFAGLAVGGPPRRPGESAAAALPLDEFVTGRVIWMTSGQIHGAMAGEVAYAASKAALAGATPTVAKELLAHGIILNTVDPGPVNTGYLDPETTDRPLDDILAMVRDTPFGRFGRPGDPARLIGWLATDDGRWMVGQVLSSDGGFAL</sequence>
<evidence type="ECO:0000313" key="4">
    <source>
        <dbReference type="Proteomes" id="UP000272015"/>
    </source>
</evidence>
<dbReference type="OrthoDB" id="9803333at2"/>
<dbReference type="PANTHER" id="PTHR48107">
    <property type="entry name" value="NADPH-DEPENDENT ALDEHYDE REDUCTASE-LIKE PROTEIN, CHLOROPLASTIC-RELATED"/>
    <property type="match status" value="1"/>
</dbReference>
<accession>A0A3A5M9U4</accession>
<evidence type="ECO:0000256" key="2">
    <source>
        <dbReference type="ARBA" id="ARBA00023002"/>
    </source>
</evidence>
<dbReference type="InterPro" id="IPR036291">
    <property type="entry name" value="NAD(P)-bd_dom_sf"/>
</dbReference>
<reference evidence="3 4" key="1">
    <citation type="submission" date="2018-09" db="EMBL/GenBank/DDBJ databases">
        <title>Novel species of Cryobacterium.</title>
        <authorList>
            <person name="Liu Q."/>
            <person name="Xin Y.-H."/>
        </authorList>
    </citation>
    <scope>NUCLEOTIDE SEQUENCE [LARGE SCALE GENOMIC DNA]</scope>
    <source>
        <strain evidence="3 4">Hh39</strain>
    </source>
</reference>
<comment type="caution">
    <text evidence="3">The sequence shown here is derived from an EMBL/GenBank/DDBJ whole genome shotgun (WGS) entry which is preliminary data.</text>
</comment>
<evidence type="ECO:0000256" key="1">
    <source>
        <dbReference type="ARBA" id="ARBA00006484"/>
    </source>
</evidence>
<gene>
    <name evidence="3" type="ORF">D6T64_20785</name>
</gene>
<dbReference type="AlphaFoldDB" id="A0A3A5M9U4"/>
<dbReference type="Proteomes" id="UP000272015">
    <property type="component" value="Unassembled WGS sequence"/>
</dbReference>
<dbReference type="InterPro" id="IPR002347">
    <property type="entry name" value="SDR_fam"/>
</dbReference>
<keyword evidence="2" id="KW-0560">Oxidoreductase</keyword>